<feature type="compositionally biased region" description="Basic and acidic residues" evidence="1">
    <location>
        <begin position="56"/>
        <end position="82"/>
    </location>
</feature>
<sequence length="412" mass="46511">MSYSRHDRNVRVSRKDTLSYWLPLALTVSAAAIGVATWIWSEREDDDNDDLPPKYQRKDSFSESSESHLIIDKLESPDHHQNENTTSQPSPLYNQSYMARMSSVLRRTPSPQQLFDGASRSIVDGITAAGAVVGTALGSIMEEDKNAYKDHQTWSEEADSRVLNLTLVRPSTQLPVISKVDLGIPTPQTTRNRFNCRKTVAIVLSVDHYSSLTEINGETREHTSILSYLPHTTDFSKIRLFILIHAPLLKVHPFDAIKAHLELRDFTSNIQRELNQVDSLSKQFHSLTPTSTEFDSIYFAALNLVEKDSMVLPFTSTTGHAQILRHLNPDIIYLQESLSGTDGEIINHIHTWSRQDVVLIIDDNGAFRGSAEYETKNNWWKSLDRVGSGRGVIVVDAVRVGDDWAKRVENKE</sequence>
<dbReference type="EMBL" id="MCBS01024622">
    <property type="protein sequence ID" value="RKF73006.1"/>
    <property type="molecule type" value="Genomic_DNA"/>
</dbReference>
<evidence type="ECO:0000256" key="2">
    <source>
        <dbReference type="SAM" id="Phobius"/>
    </source>
</evidence>
<keyword evidence="2" id="KW-1133">Transmembrane helix</keyword>
<dbReference type="Proteomes" id="UP000285326">
    <property type="component" value="Unassembled WGS sequence"/>
</dbReference>
<gene>
    <name evidence="3" type="ORF">GcM1_246179</name>
</gene>
<feature type="region of interest" description="Disordered" evidence="1">
    <location>
        <begin position="45"/>
        <end position="94"/>
    </location>
</feature>
<evidence type="ECO:0000256" key="1">
    <source>
        <dbReference type="SAM" id="MobiDB-lite"/>
    </source>
</evidence>
<dbReference type="AlphaFoldDB" id="A0A420IEP5"/>
<evidence type="ECO:0000313" key="3">
    <source>
        <dbReference type="EMBL" id="RKF73006.1"/>
    </source>
</evidence>
<feature type="transmembrane region" description="Helical" evidence="2">
    <location>
        <begin position="20"/>
        <end position="40"/>
    </location>
</feature>
<organism evidence="3 4">
    <name type="scientific">Golovinomyces cichoracearum</name>
    <dbReference type="NCBI Taxonomy" id="62708"/>
    <lineage>
        <taxon>Eukaryota</taxon>
        <taxon>Fungi</taxon>
        <taxon>Dikarya</taxon>
        <taxon>Ascomycota</taxon>
        <taxon>Pezizomycotina</taxon>
        <taxon>Leotiomycetes</taxon>
        <taxon>Erysiphales</taxon>
        <taxon>Erysiphaceae</taxon>
        <taxon>Golovinomyces</taxon>
    </lineage>
</organism>
<reference evidence="3 4" key="1">
    <citation type="journal article" date="2018" name="BMC Genomics">
        <title>Comparative genome analyses reveal sequence features reflecting distinct modes of host-adaptation between dicot and monocot powdery mildew.</title>
        <authorList>
            <person name="Wu Y."/>
            <person name="Ma X."/>
            <person name="Pan Z."/>
            <person name="Kale S.D."/>
            <person name="Song Y."/>
            <person name="King H."/>
            <person name="Zhang Q."/>
            <person name="Presley C."/>
            <person name="Deng X."/>
            <person name="Wei C.I."/>
            <person name="Xiao S."/>
        </authorList>
    </citation>
    <scope>NUCLEOTIDE SEQUENCE [LARGE SCALE GENOMIC DNA]</scope>
    <source>
        <strain evidence="3">UMSG1</strain>
    </source>
</reference>
<keyword evidence="2" id="KW-0472">Membrane</keyword>
<protein>
    <submittedName>
        <fullName evidence="3">Putative peroxin-22-like protein</fullName>
    </submittedName>
</protein>
<name>A0A420IEP5_9PEZI</name>
<keyword evidence="2" id="KW-0812">Transmembrane</keyword>
<evidence type="ECO:0000313" key="4">
    <source>
        <dbReference type="Proteomes" id="UP000285326"/>
    </source>
</evidence>
<proteinExistence type="predicted"/>
<comment type="caution">
    <text evidence="3">The sequence shown here is derived from an EMBL/GenBank/DDBJ whole genome shotgun (WGS) entry which is preliminary data.</text>
</comment>
<feature type="compositionally biased region" description="Polar residues" evidence="1">
    <location>
        <begin position="83"/>
        <end position="94"/>
    </location>
</feature>
<accession>A0A420IEP5</accession>